<sequence length="124" mass="13898">MSGGVNPTVRLSATAGGGTGTAGNNEQAPQPSDASVSKPQPIMSRAARRRAKKPPVIVTPQMREDARERLRELRKYHRLLKSNGARRKLAKLRAQKRQRDVNPVDEVCARFDTDCRPRKKSRRE</sequence>
<reference evidence="2" key="1">
    <citation type="submission" date="2016-09" db="EMBL/GenBank/DDBJ databases">
        <authorList>
            <person name="Hebert L."/>
            <person name="Moumen B."/>
        </authorList>
    </citation>
    <scope>NUCLEOTIDE SEQUENCE [LARGE SCALE GENOMIC DNA]</scope>
    <source>
        <strain evidence="2">OVI</strain>
    </source>
</reference>
<dbReference type="Proteomes" id="UP000195570">
    <property type="component" value="Unassembled WGS sequence"/>
</dbReference>
<evidence type="ECO:0000256" key="1">
    <source>
        <dbReference type="SAM" id="MobiDB-lite"/>
    </source>
</evidence>
<protein>
    <submittedName>
        <fullName evidence="2">Uncharacterized protein</fullName>
    </submittedName>
</protein>
<accession>A0A1G4IGS4</accession>
<feature type="region of interest" description="Disordered" evidence="1">
    <location>
        <begin position="1"/>
        <end position="63"/>
    </location>
</feature>
<comment type="caution">
    <text evidence="2">The sequence shown here is derived from an EMBL/GenBank/DDBJ whole genome shotgun (WGS) entry which is preliminary data.</text>
</comment>
<name>A0A1G4IGS4_TRYEQ</name>
<gene>
    <name evidence="2" type="ORF">TEOVI_000297900</name>
</gene>
<feature type="compositionally biased region" description="Polar residues" evidence="1">
    <location>
        <begin position="24"/>
        <end position="38"/>
    </location>
</feature>
<dbReference type="EMBL" id="CZPT02001625">
    <property type="protein sequence ID" value="SCU71398.1"/>
    <property type="molecule type" value="Genomic_DNA"/>
</dbReference>
<evidence type="ECO:0000313" key="3">
    <source>
        <dbReference type="Proteomes" id="UP000195570"/>
    </source>
</evidence>
<dbReference type="VEuPathDB" id="TriTrypDB:TEOVI_000297900"/>
<evidence type="ECO:0000313" key="2">
    <source>
        <dbReference type="EMBL" id="SCU71398.1"/>
    </source>
</evidence>
<dbReference type="RefSeq" id="XP_067082070.1">
    <property type="nucleotide sequence ID" value="XM_067225969.1"/>
</dbReference>
<keyword evidence="3" id="KW-1185">Reference proteome</keyword>
<proteinExistence type="predicted"/>
<dbReference type="GeneID" id="92376919"/>
<dbReference type="AlphaFoldDB" id="A0A1G4IGS4"/>
<organism evidence="2 3">
    <name type="scientific">Trypanosoma equiperdum</name>
    <dbReference type="NCBI Taxonomy" id="5694"/>
    <lineage>
        <taxon>Eukaryota</taxon>
        <taxon>Discoba</taxon>
        <taxon>Euglenozoa</taxon>
        <taxon>Kinetoplastea</taxon>
        <taxon>Metakinetoplastina</taxon>
        <taxon>Trypanosomatida</taxon>
        <taxon>Trypanosomatidae</taxon>
        <taxon>Trypanosoma</taxon>
    </lineage>
</organism>